<dbReference type="Proteomes" id="UP000386847">
    <property type="component" value="Chromosome"/>
</dbReference>
<evidence type="ECO:0000313" key="6">
    <source>
        <dbReference type="Proteomes" id="UP000386847"/>
    </source>
</evidence>
<dbReference type="KEGG" id="rain:Rai3103_03720"/>
<dbReference type="PANTHER" id="PTHR33392">
    <property type="entry name" value="POLYISOPRENYL-TEICHOIC ACID--PEPTIDOGLYCAN TEICHOIC ACID TRANSFERASE TAGU"/>
    <property type="match status" value="1"/>
</dbReference>
<accession>A0A5Q2F8Y8</accession>
<feature type="transmembrane region" description="Helical" evidence="3">
    <location>
        <begin position="39"/>
        <end position="60"/>
    </location>
</feature>
<feature type="compositionally biased region" description="Low complexity" evidence="2">
    <location>
        <begin position="446"/>
        <end position="464"/>
    </location>
</feature>
<sequence>MDPQHDRLRADSFSVASGWTVLTAVFPGIGLIRAGHRALGNLVIGLAIGALAALGVLIAVRREWALAMLVNPTFLRVTGVVLGAMALLWILAIVAVHLRIRPLPIQTWQRWAGFAMVTVLTFAVGAPSAVGARYAWSQADLVTSVFGGNTAPTTGGVPQAWKSKGRLNVLLLGGDSGPDRTGMRTDTVMVASIDTTTGDTVFFGLPRNTARMPFPDGPLRKAYPNGWYDGHNADDPMFMLNAMYEFVPEQHPELFPDKTHAGGNVMKASVGEALGLPIDYYAVVDLAGFERLIDAMGGVTVNINSYIPMGGSTDTHTPPKQWLSPGANQHLDGNQALWYARGRFGSDDFQRMARQRCVLSALADQANVPNLLSRYEAIAREFQGVVTTDVPQGDLASVLNLALLMRSGNTRSIVFTNGTAGFHSAHPDFALMKTQVQEAIKESARKATPSPAASSAPAASTEATPAPPRPRRAPARPPARRRPRRPRRRPRRPRPASMSAPSVRTIRWPHRKRSRTRRTG</sequence>
<dbReference type="InterPro" id="IPR004474">
    <property type="entry name" value="LytR_CpsA_psr"/>
</dbReference>
<evidence type="ECO:0000259" key="4">
    <source>
        <dbReference type="Pfam" id="PF03816"/>
    </source>
</evidence>
<organism evidence="5 6">
    <name type="scientific">Raineyella fluvialis</name>
    <dbReference type="NCBI Taxonomy" id="2662261"/>
    <lineage>
        <taxon>Bacteria</taxon>
        <taxon>Bacillati</taxon>
        <taxon>Actinomycetota</taxon>
        <taxon>Actinomycetes</taxon>
        <taxon>Propionibacteriales</taxon>
        <taxon>Propionibacteriaceae</taxon>
        <taxon>Raineyella</taxon>
    </lineage>
</organism>
<comment type="similarity">
    <text evidence="1">Belongs to the LytR/CpsA/Psr (LCP) family.</text>
</comment>
<keyword evidence="3" id="KW-0812">Transmembrane</keyword>
<proteinExistence type="inferred from homology"/>
<keyword evidence="3" id="KW-1133">Transmembrane helix</keyword>
<dbReference type="NCBIfam" id="TIGR00350">
    <property type="entry name" value="lytR_cpsA_psr"/>
    <property type="match status" value="1"/>
</dbReference>
<gene>
    <name evidence="5" type="ORF">Rai3103_03720</name>
</gene>
<dbReference type="RefSeq" id="WP_153571448.1">
    <property type="nucleotide sequence ID" value="NZ_CP045725.1"/>
</dbReference>
<dbReference type="PANTHER" id="PTHR33392:SF6">
    <property type="entry name" value="POLYISOPRENYL-TEICHOIC ACID--PEPTIDOGLYCAN TEICHOIC ACID TRANSFERASE TAGU"/>
    <property type="match status" value="1"/>
</dbReference>
<feature type="transmembrane region" description="Helical" evidence="3">
    <location>
        <begin position="112"/>
        <end position="136"/>
    </location>
</feature>
<feature type="compositionally biased region" description="Basic residues" evidence="2">
    <location>
        <begin position="507"/>
        <end position="520"/>
    </location>
</feature>
<keyword evidence="6" id="KW-1185">Reference proteome</keyword>
<protein>
    <submittedName>
        <fullName evidence="5">LytR family transcriptional regulator</fullName>
    </submittedName>
</protein>
<feature type="compositionally biased region" description="Basic residues" evidence="2">
    <location>
        <begin position="469"/>
        <end position="494"/>
    </location>
</feature>
<dbReference type="AlphaFoldDB" id="A0A5Q2F8Y8"/>
<feature type="transmembrane region" description="Helical" evidence="3">
    <location>
        <begin position="80"/>
        <end position="100"/>
    </location>
</feature>
<dbReference type="InterPro" id="IPR050922">
    <property type="entry name" value="LytR/CpsA/Psr_CW_biosynth"/>
</dbReference>
<dbReference type="EMBL" id="CP045725">
    <property type="protein sequence ID" value="QGF22921.1"/>
    <property type="molecule type" value="Genomic_DNA"/>
</dbReference>
<evidence type="ECO:0000256" key="3">
    <source>
        <dbReference type="SAM" id="Phobius"/>
    </source>
</evidence>
<feature type="domain" description="Cell envelope-related transcriptional attenuator" evidence="4">
    <location>
        <begin position="184"/>
        <end position="366"/>
    </location>
</feature>
<dbReference type="Gene3D" id="3.40.630.190">
    <property type="entry name" value="LCP protein"/>
    <property type="match status" value="1"/>
</dbReference>
<dbReference type="Pfam" id="PF03816">
    <property type="entry name" value="LytR_cpsA_psr"/>
    <property type="match status" value="1"/>
</dbReference>
<evidence type="ECO:0000313" key="5">
    <source>
        <dbReference type="EMBL" id="QGF22921.1"/>
    </source>
</evidence>
<reference evidence="5 6" key="1">
    <citation type="submission" date="2019-10" db="EMBL/GenBank/DDBJ databases">
        <title>Genomic analysis of Raineyella sp. CBA3103.</title>
        <authorList>
            <person name="Roh S.W."/>
        </authorList>
    </citation>
    <scope>NUCLEOTIDE SEQUENCE [LARGE SCALE GENOMIC DNA]</scope>
    <source>
        <strain evidence="5 6">CBA3103</strain>
    </source>
</reference>
<keyword evidence="3" id="KW-0472">Membrane</keyword>
<feature type="transmembrane region" description="Helical" evidence="3">
    <location>
        <begin position="12"/>
        <end position="32"/>
    </location>
</feature>
<evidence type="ECO:0000256" key="1">
    <source>
        <dbReference type="ARBA" id="ARBA00006068"/>
    </source>
</evidence>
<name>A0A5Q2F8Y8_9ACTN</name>
<feature type="region of interest" description="Disordered" evidence="2">
    <location>
        <begin position="440"/>
        <end position="520"/>
    </location>
</feature>
<evidence type="ECO:0000256" key="2">
    <source>
        <dbReference type="SAM" id="MobiDB-lite"/>
    </source>
</evidence>